<proteinExistence type="predicted"/>
<evidence type="ECO:0000256" key="6">
    <source>
        <dbReference type="SAM" id="Phobius"/>
    </source>
</evidence>
<feature type="transmembrane region" description="Helical" evidence="6">
    <location>
        <begin position="203"/>
        <end position="224"/>
    </location>
</feature>
<evidence type="ECO:0000256" key="3">
    <source>
        <dbReference type="ARBA" id="ARBA00022989"/>
    </source>
</evidence>
<keyword evidence="2 6" id="KW-0812">Transmembrane</keyword>
<dbReference type="EMBL" id="PZQS01000001">
    <property type="protein sequence ID" value="PVD39495.1"/>
    <property type="molecule type" value="Genomic_DNA"/>
</dbReference>
<evidence type="ECO:0000313" key="8">
    <source>
        <dbReference type="Proteomes" id="UP000245119"/>
    </source>
</evidence>
<feature type="compositionally biased region" description="Low complexity" evidence="5">
    <location>
        <begin position="231"/>
        <end position="246"/>
    </location>
</feature>
<feature type="compositionally biased region" description="Low complexity" evidence="5">
    <location>
        <begin position="295"/>
        <end position="306"/>
    </location>
</feature>
<feature type="region of interest" description="Disordered" evidence="5">
    <location>
        <begin position="277"/>
        <end position="360"/>
    </location>
</feature>
<dbReference type="Proteomes" id="UP000245119">
    <property type="component" value="Linkage Group LG1"/>
</dbReference>
<dbReference type="PANTHER" id="PTHR10671:SF108">
    <property type="entry name" value="CLAUDIN FAMILY PROTEIN-RELATED"/>
    <property type="match status" value="1"/>
</dbReference>
<organism evidence="7 8">
    <name type="scientific">Pomacea canaliculata</name>
    <name type="common">Golden apple snail</name>
    <dbReference type="NCBI Taxonomy" id="400727"/>
    <lineage>
        <taxon>Eukaryota</taxon>
        <taxon>Metazoa</taxon>
        <taxon>Spiralia</taxon>
        <taxon>Lophotrochozoa</taxon>
        <taxon>Mollusca</taxon>
        <taxon>Gastropoda</taxon>
        <taxon>Caenogastropoda</taxon>
        <taxon>Architaenioglossa</taxon>
        <taxon>Ampullarioidea</taxon>
        <taxon>Ampullariidae</taxon>
        <taxon>Pomacea</taxon>
    </lineage>
</organism>
<evidence type="ECO:0000256" key="2">
    <source>
        <dbReference type="ARBA" id="ARBA00022692"/>
    </source>
</evidence>
<dbReference type="GO" id="GO:0005886">
    <property type="term" value="C:plasma membrane"/>
    <property type="evidence" value="ECO:0007669"/>
    <property type="project" value="TreeGrafter"/>
</dbReference>
<dbReference type="Gene3D" id="1.20.140.150">
    <property type="match status" value="1"/>
</dbReference>
<feature type="region of interest" description="Disordered" evidence="5">
    <location>
        <begin position="231"/>
        <end position="260"/>
    </location>
</feature>
<reference evidence="7 8" key="1">
    <citation type="submission" date="2018-04" db="EMBL/GenBank/DDBJ databases">
        <title>The genome of golden apple snail Pomacea canaliculata provides insight into stress tolerance and invasive adaptation.</title>
        <authorList>
            <person name="Liu C."/>
            <person name="Liu B."/>
            <person name="Ren Y."/>
            <person name="Zhang Y."/>
            <person name="Wang H."/>
            <person name="Li S."/>
            <person name="Jiang F."/>
            <person name="Yin L."/>
            <person name="Zhang G."/>
            <person name="Qian W."/>
            <person name="Fan W."/>
        </authorList>
    </citation>
    <scope>NUCLEOTIDE SEQUENCE [LARGE SCALE GENOMIC DNA]</scope>
    <source>
        <strain evidence="7">SZHN2017</strain>
        <tissue evidence="7">Muscle</tissue>
    </source>
</reference>
<comment type="subcellular location">
    <subcellularLocation>
        <location evidence="1">Membrane</location>
        <topology evidence="1">Multi-pass membrane protein</topology>
    </subcellularLocation>
</comment>
<keyword evidence="4 6" id="KW-0472">Membrane</keyword>
<keyword evidence="3 6" id="KW-1133">Transmembrane helix</keyword>
<dbReference type="AlphaFoldDB" id="A0A2T7Q1D9"/>
<dbReference type="InterPro" id="IPR050579">
    <property type="entry name" value="PMP-22/EMP/MP20-like"/>
</dbReference>
<dbReference type="PANTHER" id="PTHR10671">
    <property type="entry name" value="EPITHELIAL MEMBRANE PROTEIN-RELATED"/>
    <property type="match status" value="1"/>
</dbReference>
<evidence type="ECO:0000256" key="1">
    <source>
        <dbReference type="ARBA" id="ARBA00004141"/>
    </source>
</evidence>
<evidence type="ECO:0000256" key="5">
    <source>
        <dbReference type="SAM" id="MobiDB-lite"/>
    </source>
</evidence>
<feature type="transmembrane region" description="Helical" evidence="6">
    <location>
        <begin position="54"/>
        <end position="81"/>
    </location>
</feature>
<accession>A0A2T7Q1D9</accession>
<keyword evidence="8" id="KW-1185">Reference proteome</keyword>
<comment type="caution">
    <text evidence="7">The sequence shown here is derived from an EMBL/GenBank/DDBJ whole genome shotgun (WGS) entry which is preliminary data.</text>
</comment>
<feature type="transmembrane region" description="Helical" evidence="6">
    <location>
        <begin position="125"/>
        <end position="149"/>
    </location>
</feature>
<name>A0A2T7Q1D9_POMCA</name>
<evidence type="ECO:0000313" key="7">
    <source>
        <dbReference type="EMBL" id="PVD39495.1"/>
    </source>
</evidence>
<sequence>MSPLAPRTATCSAMRTAGIPSPLVTLLQARQLCDKPNRLVSSDKMAFLAEKRGCYRFGVLLVMAGLALYITGFSVSFWAFVTVNQTNMYRFGLWDVCRTLPSSSHSTLYVCTTVNGSINYHRAAQALQCVGLAVMSLSLALGLLLNFSVPRIFLLSRLQEISSGVGSLTGFSGAMIFVKEIEQIKRDLLFRAPGEKPSVSYDWGFALNVTGSILCILATIIICMSNRPDASSSTTDTASDLRVVHSSSRRRASDGERSGIANPAFYRNHVISSTYDRDHVTSTANPRYDRDRSTRSSSGGSTISVISKDHVIKSTSNRSLEKESVPSLKLSQKSSIHKVSPPRVPGLEKYNSSSSVSTVV</sequence>
<feature type="transmembrane region" description="Helical" evidence="6">
    <location>
        <begin position="161"/>
        <end position="178"/>
    </location>
</feature>
<protein>
    <submittedName>
        <fullName evidence="7">Uncharacterized protein</fullName>
    </submittedName>
</protein>
<feature type="compositionally biased region" description="Polar residues" evidence="5">
    <location>
        <begin position="350"/>
        <end position="360"/>
    </location>
</feature>
<gene>
    <name evidence="7" type="ORF">C0Q70_02129</name>
</gene>
<evidence type="ECO:0000256" key="4">
    <source>
        <dbReference type="ARBA" id="ARBA00023136"/>
    </source>
</evidence>